<evidence type="ECO:0000313" key="1">
    <source>
        <dbReference type="EMBL" id="PJA47129.1"/>
    </source>
</evidence>
<dbReference type="Proteomes" id="UP000231263">
    <property type="component" value="Unassembled WGS sequence"/>
</dbReference>
<dbReference type="AlphaFoldDB" id="A0A2M7XGZ7"/>
<accession>A0A2M7XGZ7</accession>
<proteinExistence type="predicted"/>
<protein>
    <submittedName>
        <fullName evidence="1">Uncharacterized protein</fullName>
    </submittedName>
</protein>
<gene>
    <name evidence="1" type="ORF">CO173_00100</name>
</gene>
<name>A0A2M7XGZ7_9BACT</name>
<sequence length="225" mass="25983">MARYNVHLLGINELEKLDLHGFWEHGLYYEVKTLPDRLSVMARFRLEYIGTANWETVLKSWEKSEQGIWDDFYKGRGFDTWTAWRMDYVRRFTGGRMIHRTIDIHRIINPMELVPTMWVGSFPGWRQYLPPGKMSQQFCGLVFNDAVRQNPKIVAIRKNPPKKTMLIGFTDGECISVLEGTHRACAITLSSLEGIQLGGDVFIALIPFGKNQALAFERTYTFGSI</sequence>
<evidence type="ECO:0000313" key="2">
    <source>
        <dbReference type="Proteomes" id="UP000231263"/>
    </source>
</evidence>
<reference evidence="2" key="1">
    <citation type="submission" date="2017-09" db="EMBL/GenBank/DDBJ databases">
        <title>Depth-based differentiation of microbial function through sediment-hosted aquifers and enrichment of novel symbionts in the deep terrestrial subsurface.</title>
        <authorList>
            <person name="Probst A.J."/>
            <person name="Ladd B."/>
            <person name="Jarett J.K."/>
            <person name="Geller-Mcgrath D.E."/>
            <person name="Sieber C.M.K."/>
            <person name="Emerson J.B."/>
            <person name="Anantharaman K."/>
            <person name="Thomas B.C."/>
            <person name="Malmstrom R."/>
            <person name="Stieglmeier M."/>
            <person name="Klingl A."/>
            <person name="Woyke T."/>
            <person name="Ryan C.M."/>
            <person name="Banfield J.F."/>
        </authorList>
    </citation>
    <scope>NUCLEOTIDE SEQUENCE [LARGE SCALE GENOMIC DNA]</scope>
</reference>
<organism evidence="1 2">
    <name type="scientific">Candidatus Uhrbacteria bacterium CG_4_9_14_3_um_filter_41_35</name>
    <dbReference type="NCBI Taxonomy" id="1975034"/>
    <lineage>
        <taxon>Bacteria</taxon>
        <taxon>Candidatus Uhriibacteriota</taxon>
    </lineage>
</organism>
<comment type="caution">
    <text evidence="1">The sequence shown here is derived from an EMBL/GenBank/DDBJ whole genome shotgun (WGS) entry which is preliminary data.</text>
</comment>
<dbReference type="EMBL" id="PFWT01000001">
    <property type="protein sequence ID" value="PJA47129.1"/>
    <property type="molecule type" value="Genomic_DNA"/>
</dbReference>